<sequence length="72" mass="8000">MDKQSGGTTDRCNRSDEERQGDEGATHGSHRERCLRREGYEQSPHDGSEEDVAGGHRCGRSRVSGVRSTFHV</sequence>
<dbReference type="EMBL" id="CP026309">
    <property type="protein sequence ID" value="AUV81426.1"/>
    <property type="molecule type" value="Genomic_DNA"/>
</dbReference>
<dbReference type="Proteomes" id="UP000236584">
    <property type="component" value="Chromosome"/>
</dbReference>
<feature type="compositionally biased region" description="Low complexity" evidence="1">
    <location>
        <begin position="61"/>
        <end position="72"/>
    </location>
</feature>
<dbReference type="AlphaFoldDB" id="A0A2I8VHL7"/>
<reference evidence="2 3" key="1">
    <citation type="submission" date="2018-01" db="EMBL/GenBank/DDBJ databases">
        <title>Complete genome sequence of Salinigranum rubrum GX10T, an extremely halophilic archaeon isolated from a marine solar saltern.</title>
        <authorList>
            <person name="Han S."/>
        </authorList>
    </citation>
    <scope>NUCLEOTIDE SEQUENCE [LARGE SCALE GENOMIC DNA]</scope>
    <source>
        <strain evidence="2 3">GX10</strain>
    </source>
</reference>
<evidence type="ECO:0000313" key="3">
    <source>
        <dbReference type="Proteomes" id="UP000236584"/>
    </source>
</evidence>
<gene>
    <name evidence="2" type="ORF">C2R22_06965</name>
</gene>
<dbReference type="GeneID" id="35591817"/>
<evidence type="ECO:0000256" key="1">
    <source>
        <dbReference type="SAM" id="MobiDB-lite"/>
    </source>
</evidence>
<name>A0A2I8VHL7_9EURY</name>
<organism evidence="2 3">
    <name type="scientific">Salinigranum rubrum</name>
    <dbReference type="NCBI Taxonomy" id="755307"/>
    <lineage>
        <taxon>Archaea</taxon>
        <taxon>Methanobacteriati</taxon>
        <taxon>Methanobacteriota</taxon>
        <taxon>Stenosarchaea group</taxon>
        <taxon>Halobacteria</taxon>
        <taxon>Halobacteriales</taxon>
        <taxon>Haloferacaceae</taxon>
        <taxon>Salinigranum</taxon>
    </lineage>
</organism>
<feature type="compositionally biased region" description="Polar residues" evidence="1">
    <location>
        <begin position="1"/>
        <end position="10"/>
    </location>
</feature>
<accession>A0A2I8VHL7</accession>
<feature type="compositionally biased region" description="Basic and acidic residues" evidence="1">
    <location>
        <begin position="11"/>
        <end position="47"/>
    </location>
</feature>
<dbReference type="RefSeq" id="WP_103425114.1">
    <property type="nucleotide sequence ID" value="NZ_CP026309.1"/>
</dbReference>
<keyword evidence="3" id="KW-1185">Reference proteome</keyword>
<feature type="region of interest" description="Disordered" evidence="1">
    <location>
        <begin position="1"/>
        <end position="72"/>
    </location>
</feature>
<dbReference type="KEGG" id="srub:C2R22_06965"/>
<proteinExistence type="predicted"/>
<evidence type="ECO:0000313" key="2">
    <source>
        <dbReference type="EMBL" id="AUV81426.1"/>
    </source>
</evidence>
<protein>
    <submittedName>
        <fullName evidence="2">Uncharacterized protein</fullName>
    </submittedName>
</protein>